<evidence type="ECO:0000313" key="1">
    <source>
        <dbReference type="Proteomes" id="UP000038045"/>
    </source>
</evidence>
<proteinExistence type="predicted"/>
<protein>
    <submittedName>
        <fullName evidence="2">HTH OST-type domain-containing protein</fullName>
    </submittedName>
</protein>
<evidence type="ECO:0000313" key="2">
    <source>
        <dbReference type="WBParaSite" id="PTRK_0001048000.1"/>
    </source>
</evidence>
<dbReference type="AlphaFoldDB" id="A0A0N4ZPM2"/>
<name>A0A0N4ZPM2_PARTI</name>
<organism evidence="1 2">
    <name type="scientific">Parastrongyloides trichosuri</name>
    <name type="common">Possum-specific nematode worm</name>
    <dbReference type="NCBI Taxonomy" id="131310"/>
    <lineage>
        <taxon>Eukaryota</taxon>
        <taxon>Metazoa</taxon>
        <taxon>Ecdysozoa</taxon>
        <taxon>Nematoda</taxon>
        <taxon>Chromadorea</taxon>
        <taxon>Rhabditida</taxon>
        <taxon>Tylenchina</taxon>
        <taxon>Panagrolaimomorpha</taxon>
        <taxon>Strongyloidoidea</taxon>
        <taxon>Strongyloididae</taxon>
        <taxon>Parastrongyloides</taxon>
    </lineage>
</organism>
<sequence length="664" mass="76963">MDFSKSSFTFNISDTRKLDIKSSSLPFKEEDYQFINSNDTNSKKDDFYNSVTSNDITYGVSNLKMKSVSNEIPCVNNSSHSANSKDQENDYIFNQKYNIHFGNKNFVSIEELTMYAKKKFTNMSEISFYQLKNLLDEHGENHEYNEIVIICLKIKLCQTFVDIAKTFIENNTKIDRTELEYLIMDTFGIEKDTFVNATGVSFDDVLNFGLEYDYFSLSNGNKIELNELFHIMNNLHMDDVNDTKDNINEIPCFNSSSSFFDILSNNEKNFNNTSQLGSNSELACDDQRIPDVDNVNIVSKKQYGLEELLSIPEPQSEFNQFFDVLNVSLINLQKFLNYSHVNTLLQHKIAQHIVMAYNERKQDDTNLKGIPFRQLSNFVSEYFNYAENDFIKLVGKNFMDFLRSKIGKKYFETSFNSKVGGYVIDITTAKYIYSSYVSSYDHLNADNANIKSIQYSSYGQIKGPIIGSYANMNAMNNLQCSNVPDQSLPTGMMMLSPYQTSYIKPKIPIHKLDPSVRCAMGKIMIYYCYYLALPRNEICTSYFKENMSNFSGYLFNKDWYKLVFSKTVMSKMFSEIFYDEIVCKTGSTGGAVIFCNLSDDELWNRIEVYVDFYNRLGAYRKIDLETLRLLKEQNITYYFDCKNWIPYGKNCITLFGFDARGIYE</sequence>
<dbReference type="WBParaSite" id="PTRK_0001048000.1">
    <property type="protein sequence ID" value="PTRK_0001048000.1"/>
    <property type="gene ID" value="PTRK_0001048000"/>
</dbReference>
<reference evidence="2" key="1">
    <citation type="submission" date="2017-02" db="UniProtKB">
        <authorList>
            <consortium name="WormBaseParasite"/>
        </authorList>
    </citation>
    <scope>IDENTIFICATION</scope>
</reference>
<accession>A0A0N4ZPM2</accession>
<keyword evidence="1" id="KW-1185">Reference proteome</keyword>
<dbReference type="Proteomes" id="UP000038045">
    <property type="component" value="Unplaced"/>
</dbReference>